<sequence>MFSLNEYISYYLYPRYIDMNKGIECLSELIRSQMNASPLSGDAFLFFGKKKDMVKVLRWDTDGFILYQKRLEEGTFELPRFKPSQGLCKLEWEIFFMIMRGISPRSVLLRKRFKI</sequence>
<dbReference type="EMBL" id="CP015401">
    <property type="protein sequence ID" value="ANU56467.1"/>
    <property type="molecule type" value="Genomic_DNA"/>
</dbReference>
<evidence type="ECO:0000313" key="2">
    <source>
        <dbReference type="Proteomes" id="UP000092631"/>
    </source>
</evidence>
<dbReference type="InterPro" id="IPR008878">
    <property type="entry name" value="Transposase_IS66_Orf2"/>
</dbReference>
<accession>A0A1C7GYQ5</accession>
<dbReference type="PANTHER" id="PTHR36455:SF1">
    <property type="entry name" value="BLR8292 PROTEIN"/>
    <property type="match status" value="1"/>
</dbReference>
<gene>
    <name evidence="1" type="ORF">A4V03_01845</name>
</gene>
<dbReference type="RefSeq" id="WP_065537733.1">
    <property type="nucleotide sequence ID" value="NZ_CAPDLJ010000001.1"/>
</dbReference>
<organism evidence="1 2">
    <name type="scientific">Bacteroides caecimuris</name>
    <dbReference type="NCBI Taxonomy" id="1796613"/>
    <lineage>
        <taxon>Bacteria</taxon>
        <taxon>Pseudomonadati</taxon>
        <taxon>Bacteroidota</taxon>
        <taxon>Bacteroidia</taxon>
        <taxon>Bacteroidales</taxon>
        <taxon>Bacteroidaceae</taxon>
        <taxon>Bacteroides</taxon>
    </lineage>
</organism>
<dbReference type="NCBIfam" id="NF033819">
    <property type="entry name" value="IS66_TnpB"/>
    <property type="match status" value="1"/>
</dbReference>
<dbReference type="OrthoDB" id="4956084at2"/>
<dbReference type="KEGG" id="bcae:A4V03_01845"/>
<proteinExistence type="predicted"/>
<evidence type="ECO:0000313" key="1">
    <source>
        <dbReference type="EMBL" id="ANU56467.1"/>
    </source>
</evidence>
<protein>
    <submittedName>
        <fullName evidence="1">Transposase</fullName>
    </submittedName>
</protein>
<name>A0A1C7GYQ5_9BACE</name>
<dbReference type="Pfam" id="PF05717">
    <property type="entry name" value="TnpB_IS66"/>
    <property type="match status" value="1"/>
</dbReference>
<dbReference type="AlphaFoldDB" id="A0A1C7GYQ5"/>
<keyword evidence="2" id="KW-1185">Reference proteome</keyword>
<dbReference type="PANTHER" id="PTHR36455">
    <property type="match status" value="1"/>
</dbReference>
<dbReference type="Proteomes" id="UP000092631">
    <property type="component" value="Chromosome"/>
</dbReference>
<dbReference type="GeneID" id="82185874"/>
<reference evidence="2" key="1">
    <citation type="submission" date="2016-04" db="EMBL/GenBank/DDBJ databases">
        <title>Complete Genome Sequences of Twelve Strains of a Stable Defined Moderately Diverse Mouse Microbiota 2 (sDMDMm2).</title>
        <authorList>
            <person name="Uchimura Y."/>
            <person name="Wyss M."/>
            <person name="Brugiroux S."/>
            <person name="Limenitakis J.P."/>
            <person name="Stecher B."/>
            <person name="McCoy K.D."/>
            <person name="Macpherson A.J."/>
        </authorList>
    </citation>
    <scope>NUCLEOTIDE SEQUENCE [LARGE SCALE GENOMIC DNA]</scope>
    <source>
        <strain evidence="2">I48</strain>
    </source>
</reference>